<dbReference type="PANTHER" id="PTHR43527">
    <property type="entry name" value="4-DIPHOSPHOCYTIDYL-2-C-METHYL-D-ERYTHRITOL KINASE, CHLOROPLASTIC"/>
    <property type="match status" value="1"/>
</dbReference>
<evidence type="ECO:0000256" key="2">
    <source>
        <dbReference type="ARBA" id="ARBA00022741"/>
    </source>
</evidence>
<dbReference type="SUPFAM" id="SSF54211">
    <property type="entry name" value="Ribosomal protein S5 domain 2-like"/>
    <property type="match status" value="1"/>
</dbReference>
<evidence type="ECO:0000313" key="7">
    <source>
        <dbReference type="Proteomes" id="UP001500339"/>
    </source>
</evidence>
<dbReference type="InterPro" id="IPR014721">
    <property type="entry name" value="Ribsml_uS5_D2-typ_fold_subgr"/>
</dbReference>
<dbReference type="EMBL" id="BAAACF010000012">
    <property type="protein sequence ID" value="GAA0730635.1"/>
    <property type="molecule type" value="Genomic_DNA"/>
</dbReference>
<keyword evidence="4" id="KW-0067">ATP-binding</keyword>
<name>A0ABP3UD27_9CLOT</name>
<comment type="caution">
    <text evidence="6">The sequence shown here is derived from an EMBL/GenBank/DDBJ whole genome shotgun (WGS) entry which is preliminary data.</text>
</comment>
<keyword evidence="1" id="KW-0808">Transferase</keyword>
<gene>
    <name evidence="6" type="ORF">GCM10008905_32160</name>
</gene>
<proteinExistence type="predicted"/>
<keyword evidence="7" id="KW-1185">Reference proteome</keyword>
<dbReference type="InterPro" id="IPR020568">
    <property type="entry name" value="Ribosomal_Su5_D2-typ_SF"/>
</dbReference>
<organism evidence="6 7">
    <name type="scientific">Clostridium malenominatum</name>
    <dbReference type="NCBI Taxonomy" id="1539"/>
    <lineage>
        <taxon>Bacteria</taxon>
        <taxon>Bacillati</taxon>
        <taxon>Bacillota</taxon>
        <taxon>Clostridia</taxon>
        <taxon>Eubacteriales</taxon>
        <taxon>Clostridiaceae</taxon>
        <taxon>Clostridium</taxon>
    </lineage>
</organism>
<dbReference type="InterPro" id="IPR006204">
    <property type="entry name" value="GHMP_kinase_N_dom"/>
</dbReference>
<dbReference type="PANTHER" id="PTHR43527:SF1">
    <property type="entry name" value="L-THREONINE KINASE"/>
    <property type="match status" value="1"/>
</dbReference>
<dbReference type="PIRSF" id="PIRSF033887">
    <property type="entry name" value="PduX"/>
    <property type="match status" value="1"/>
</dbReference>
<dbReference type="GO" id="GO:0016301">
    <property type="term" value="F:kinase activity"/>
    <property type="evidence" value="ECO:0007669"/>
    <property type="project" value="UniProtKB-KW"/>
</dbReference>
<keyword evidence="3 6" id="KW-0418">Kinase</keyword>
<dbReference type="Proteomes" id="UP001500339">
    <property type="component" value="Unassembled WGS sequence"/>
</dbReference>
<reference evidence="7" key="1">
    <citation type="journal article" date="2019" name="Int. J. Syst. Evol. Microbiol.">
        <title>The Global Catalogue of Microorganisms (GCM) 10K type strain sequencing project: providing services to taxonomists for standard genome sequencing and annotation.</title>
        <authorList>
            <consortium name="The Broad Institute Genomics Platform"/>
            <consortium name="The Broad Institute Genome Sequencing Center for Infectious Disease"/>
            <person name="Wu L."/>
            <person name="Ma J."/>
        </authorList>
    </citation>
    <scope>NUCLEOTIDE SEQUENCE [LARGE SCALE GENOMIC DNA]</scope>
    <source>
        <strain evidence="7">JCM 1405</strain>
    </source>
</reference>
<dbReference type="InterPro" id="IPR012363">
    <property type="entry name" value="PduX"/>
</dbReference>
<feature type="domain" description="GHMP kinase N-terminal" evidence="5">
    <location>
        <begin position="59"/>
        <end position="122"/>
    </location>
</feature>
<accession>A0ABP3UD27</accession>
<evidence type="ECO:0000259" key="5">
    <source>
        <dbReference type="Pfam" id="PF00288"/>
    </source>
</evidence>
<dbReference type="Gene3D" id="3.30.230.10">
    <property type="match status" value="1"/>
</dbReference>
<sequence length="276" mass="31838">MEVIVKYPGSFGEIVQGKVGDIDILCSCPINMYTEVKIFETNKPKLRYNYSKSSMLIENLLKEWREERYISNLDIEIKSNIPTGKGFASSTADLCGVYHGLLKLFNKKYNADEIIKHCIQIEPTDSIIFNKMTLFDYKRGLYRETIGEYFQFNILVFEGEKQVDTLQFNKTPLPPLSNIEDLMPIFKKGVEERDTKKIAYCSTESIKRNNERLKYEILETILKIKDEINGHGIIGAHSGDALGIIYEGEVDFKVLEKYKSCLKGYKTYKVRTIKNS</sequence>
<protein>
    <submittedName>
        <fullName evidence="6">Kinase</fullName>
    </submittedName>
</protein>
<evidence type="ECO:0000256" key="1">
    <source>
        <dbReference type="ARBA" id="ARBA00022679"/>
    </source>
</evidence>
<evidence type="ECO:0000256" key="4">
    <source>
        <dbReference type="ARBA" id="ARBA00022840"/>
    </source>
</evidence>
<dbReference type="RefSeq" id="WP_343771361.1">
    <property type="nucleotide sequence ID" value="NZ_BAAACF010000012.1"/>
</dbReference>
<evidence type="ECO:0000313" key="6">
    <source>
        <dbReference type="EMBL" id="GAA0730635.1"/>
    </source>
</evidence>
<evidence type="ECO:0000256" key="3">
    <source>
        <dbReference type="ARBA" id="ARBA00022777"/>
    </source>
</evidence>
<keyword evidence="2" id="KW-0547">Nucleotide-binding</keyword>
<dbReference type="Pfam" id="PF00288">
    <property type="entry name" value="GHMP_kinases_N"/>
    <property type="match status" value="1"/>
</dbReference>